<dbReference type="Pfam" id="PF00149">
    <property type="entry name" value="Metallophos"/>
    <property type="match status" value="1"/>
</dbReference>
<dbReference type="OrthoDB" id="9773856at2"/>
<gene>
    <name evidence="5" type="ORF">C7444_12424</name>
</gene>
<evidence type="ECO:0000313" key="5">
    <source>
        <dbReference type="EMBL" id="PXW92414.1"/>
    </source>
</evidence>
<proteinExistence type="predicted"/>
<comment type="caution">
    <text evidence="5">The sequence shown here is derived from an EMBL/GenBank/DDBJ whole genome shotgun (WGS) entry which is preliminary data.</text>
</comment>
<dbReference type="GO" id="GO:0004527">
    <property type="term" value="F:exonuclease activity"/>
    <property type="evidence" value="ECO:0007669"/>
    <property type="project" value="UniProtKB-KW"/>
</dbReference>
<dbReference type="Gene3D" id="3.60.21.10">
    <property type="match status" value="1"/>
</dbReference>
<evidence type="ECO:0000256" key="1">
    <source>
        <dbReference type="ARBA" id="ARBA00022722"/>
    </source>
</evidence>
<dbReference type="InterPro" id="IPR029052">
    <property type="entry name" value="Metallo-depent_PP-like"/>
</dbReference>
<dbReference type="InterPro" id="IPR004843">
    <property type="entry name" value="Calcineurin-like_PHP"/>
</dbReference>
<sequence>MPRFLHTADWQIGRQYGSLPPDNAVPLAQARYAAVERLAQLATAQQVDAVLVAGDVFDAQTVSDRCIRQLFNALAAHAGPWILLPGNHDAALTESVWTRALRLAAVPPNVHLALSPQQLDFADRGFVVLPAPLTQRHTYSDLTAWFDTAETEPGRVRIGLAHGSVQGVLAEQIDSANPIAPDRPERARLDYLAMGDWHGCKAIQPRLWYSGTPETDRFKANDSGRALLVDVAHAGAEPQVTVLETGQFRWTSLEATLQVASDLDGLLDRLAALTARDVVDLSVSGPIDLAGHQRLQAALGRAEAQARHLAADLGGLRLDPTDEDLAGLHADGYLGEVIDELRETRRAGGEAAGVAQDALMLLTAALAARQGTADAPALPAGAAA</sequence>
<name>A0A318GUP6_9BURK</name>
<dbReference type="PANTHER" id="PTHR30337:SF0">
    <property type="entry name" value="NUCLEASE SBCCD SUBUNIT D"/>
    <property type="match status" value="1"/>
</dbReference>
<dbReference type="Proteomes" id="UP000247811">
    <property type="component" value="Unassembled WGS sequence"/>
</dbReference>
<dbReference type="PIRSF" id="PIRSF033093">
    <property type="entry name" value="UCP_ML1119"/>
    <property type="match status" value="1"/>
</dbReference>
<dbReference type="AlphaFoldDB" id="A0A318GUP6"/>
<evidence type="ECO:0000256" key="3">
    <source>
        <dbReference type="ARBA" id="ARBA00022839"/>
    </source>
</evidence>
<keyword evidence="6" id="KW-1185">Reference proteome</keyword>
<dbReference type="EMBL" id="QJJS01000024">
    <property type="protein sequence ID" value="PXW92414.1"/>
    <property type="molecule type" value="Genomic_DNA"/>
</dbReference>
<reference evidence="5 6" key="1">
    <citation type="submission" date="2018-05" db="EMBL/GenBank/DDBJ databases">
        <title>Genomic Encyclopedia of Type Strains, Phase IV (KMG-IV): sequencing the most valuable type-strain genomes for metagenomic binning, comparative biology and taxonomic classification.</title>
        <authorList>
            <person name="Goeker M."/>
        </authorList>
    </citation>
    <scope>NUCLEOTIDE SEQUENCE [LARGE SCALE GENOMIC DNA]</scope>
    <source>
        <strain evidence="5 6">DSM 566</strain>
    </source>
</reference>
<dbReference type="InterPro" id="IPR041796">
    <property type="entry name" value="Mre11_N"/>
</dbReference>
<dbReference type="SUPFAM" id="SSF56300">
    <property type="entry name" value="Metallo-dependent phosphatases"/>
    <property type="match status" value="1"/>
</dbReference>
<evidence type="ECO:0000256" key="2">
    <source>
        <dbReference type="ARBA" id="ARBA00022801"/>
    </source>
</evidence>
<dbReference type="InterPro" id="IPR050535">
    <property type="entry name" value="DNA_Repair-Maintenance_Comp"/>
</dbReference>
<dbReference type="InterPro" id="IPR014577">
    <property type="entry name" value="UCP033093_metalloPase"/>
</dbReference>
<dbReference type="PANTHER" id="PTHR30337">
    <property type="entry name" value="COMPONENT OF ATP-DEPENDENT DSDNA EXONUCLEASE"/>
    <property type="match status" value="1"/>
</dbReference>
<evidence type="ECO:0000259" key="4">
    <source>
        <dbReference type="Pfam" id="PF00149"/>
    </source>
</evidence>
<keyword evidence="3 5" id="KW-0269">Exonuclease</keyword>
<dbReference type="CDD" id="cd00840">
    <property type="entry name" value="MPP_Mre11_N"/>
    <property type="match status" value="1"/>
</dbReference>
<keyword evidence="2" id="KW-0378">Hydrolase</keyword>
<organism evidence="5 6">
    <name type="scientific">Sphaerotilus hippei</name>
    <dbReference type="NCBI Taxonomy" id="744406"/>
    <lineage>
        <taxon>Bacteria</taxon>
        <taxon>Pseudomonadati</taxon>
        <taxon>Pseudomonadota</taxon>
        <taxon>Betaproteobacteria</taxon>
        <taxon>Burkholderiales</taxon>
        <taxon>Sphaerotilaceae</taxon>
        <taxon>Sphaerotilus</taxon>
    </lineage>
</organism>
<protein>
    <submittedName>
        <fullName evidence="5">DNA repair exonuclease SbcCD nuclease subunit</fullName>
    </submittedName>
</protein>
<keyword evidence="1" id="KW-0540">Nuclease</keyword>
<feature type="domain" description="Calcineurin-like phosphoesterase" evidence="4">
    <location>
        <begin position="3"/>
        <end position="101"/>
    </location>
</feature>
<accession>A0A318GUP6</accession>
<evidence type="ECO:0000313" key="6">
    <source>
        <dbReference type="Proteomes" id="UP000247811"/>
    </source>
</evidence>
<dbReference type="RefSeq" id="WP_110402342.1">
    <property type="nucleotide sequence ID" value="NZ_QJJS01000024.1"/>
</dbReference>